<dbReference type="EMBL" id="AJVK01030146">
    <property type="status" value="NOT_ANNOTATED_CDS"/>
    <property type="molecule type" value="Genomic_DNA"/>
</dbReference>
<feature type="compositionally biased region" description="Basic and acidic residues" evidence="1">
    <location>
        <begin position="469"/>
        <end position="485"/>
    </location>
</feature>
<proteinExistence type="predicted"/>
<dbReference type="VEuPathDB" id="VectorBase:PPAPM1_000688"/>
<dbReference type="InterPro" id="IPR015015">
    <property type="entry name" value="F-actin-binding"/>
</dbReference>
<accession>A0A1B0DBN7</accession>
<dbReference type="VEuPathDB" id="VectorBase:PPAI005226"/>
<evidence type="ECO:0000256" key="1">
    <source>
        <dbReference type="SAM" id="MobiDB-lite"/>
    </source>
</evidence>
<feature type="compositionally biased region" description="Basic and acidic residues" evidence="1">
    <location>
        <begin position="10"/>
        <end position="21"/>
    </location>
</feature>
<dbReference type="EnsemblMetazoa" id="PPAI005226-RA">
    <property type="protein sequence ID" value="PPAI005226-PA"/>
    <property type="gene ID" value="PPAI005226"/>
</dbReference>
<dbReference type="Gene3D" id="1.20.120.330">
    <property type="entry name" value="Nucleotidyltransferases domain 2"/>
    <property type="match status" value="1"/>
</dbReference>
<feature type="region of interest" description="Disordered" evidence="1">
    <location>
        <begin position="452"/>
        <end position="485"/>
    </location>
</feature>
<keyword evidence="4" id="KW-1185">Reference proteome</keyword>
<evidence type="ECO:0000259" key="2">
    <source>
        <dbReference type="SMART" id="SM00808"/>
    </source>
</evidence>
<protein>
    <recommendedName>
        <fullName evidence="2">F-actin binding domain-containing protein</fullName>
    </recommendedName>
</protein>
<reference evidence="3" key="1">
    <citation type="submission" date="2022-08" db="UniProtKB">
        <authorList>
            <consortium name="EnsemblMetazoa"/>
        </authorList>
    </citation>
    <scope>IDENTIFICATION</scope>
    <source>
        <strain evidence="3">Israel</strain>
    </source>
</reference>
<feature type="region of interest" description="Disordered" evidence="1">
    <location>
        <begin position="1"/>
        <end position="105"/>
    </location>
</feature>
<name>A0A1B0DBN7_PHLPP</name>
<feature type="region of interest" description="Disordered" evidence="1">
    <location>
        <begin position="549"/>
        <end position="573"/>
    </location>
</feature>
<feature type="compositionally biased region" description="Polar residues" evidence="1">
    <location>
        <begin position="55"/>
        <end position="65"/>
    </location>
</feature>
<feature type="domain" description="F-actin binding" evidence="2">
    <location>
        <begin position="570"/>
        <end position="708"/>
    </location>
</feature>
<sequence>NSLLSTSRDSTYREDDGRLLDELNTNGLARDGNVGNRDSENDGAEVTPDTDTDSQEQMHQRQQGGSFKRVTPVMGNRGLETRNSKRFQHQRKDPSATGSSSGGENVAVSPVTVGALEVQNVKRAINRYGTLPKGARIGAYLESLRQNTTSEGGTTISQTSLTQESPASETGNAVVAAGANNILSPRNHIKSQPQMIRSNSSGGVTMANSASASLNKLQRHRTTTDGSMITFSSFRGAVSGSPKRSFQPTLADLEFPPPPLDLPPPPEEFETPAMEIDVLPPREPVPVGITQSQILTPSYDVSNTEPSVEEASSRFGVSLRKREPSTDSCNSLGSPAVEALADGSVKEKLEAKLVAEMKERAVEQQKVPKQPVEAKDPVSQLVNELAESMSQGGGGGGGRIDMKKLPPKPQVDNHTSFKSQLKKVEPKKVLGEKKDEAIIDFKSRLRRVECDADETTTTTTTTTTTIGEDPAKRNGEENGKKWGEGKEVKKTEIKIDIQGEKIAVEEEDKRKSTGSINSLKKLWESKEAAPENPTVVQLSPKLCLKQKLTGTGTGEEESTDEGQNANLGTSKKPAVPIKPTKLTIYATPIPTKAATTDNAASITISREGILELVTLLEGSLKIPVTAISASQWLQLSDKLNILQNSCVTFADKETMPPHSKFHFRELVTRVENQSRSLRSAGSKNVQDNEKLVLEVGQSLKQISNALHR</sequence>
<feature type="region of interest" description="Disordered" evidence="1">
    <location>
        <begin position="300"/>
        <end position="334"/>
    </location>
</feature>
<dbReference type="SMART" id="SM00808">
    <property type="entry name" value="FABD"/>
    <property type="match status" value="1"/>
</dbReference>
<evidence type="ECO:0000313" key="3">
    <source>
        <dbReference type="EnsemblMetazoa" id="PPAI005226-PA"/>
    </source>
</evidence>
<dbReference type="GO" id="GO:0004715">
    <property type="term" value="F:non-membrane spanning protein tyrosine kinase activity"/>
    <property type="evidence" value="ECO:0007669"/>
    <property type="project" value="InterPro"/>
</dbReference>
<feature type="compositionally biased region" description="Low complexity" evidence="1">
    <location>
        <begin position="455"/>
        <end position="465"/>
    </location>
</feature>
<dbReference type="GO" id="GO:0005524">
    <property type="term" value="F:ATP binding"/>
    <property type="evidence" value="ECO:0007669"/>
    <property type="project" value="InterPro"/>
</dbReference>
<dbReference type="AlphaFoldDB" id="A0A1B0DBN7"/>
<feature type="region of interest" description="Disordered" evidence="1">
    <location>
        <begin position="388"/>
        <end position="424"/>
    </location>
</feature>
<dbReference type="FunFam" id="1.20.120.330:FF:000014">
    <property type="entry name" value="Abl tyrosine kinase, isoform H"/>
    <property type="match status" value="1"/>
</dbReference>
<evidence type="ECO:0000313" key="4">
    <source>
        <dbReference type="Proteomes" id="UP000092462"/>
    </source>
</evidence>
<organism evidence="3 4">
    <name type="scientific">Phlebotomus papatasi</name>
    <name type="common">Sandfly</name>
    <dbReference type="NCBI Taxonomy" id="29031"/>
    <lineage>
        <taxon>Eukaryota</taxon>
        <taxon>Metazoa</taxon>
        <taxon>Ecdysozoa</taxon>
        <taxon>Arthropoda</taxon>
        <taxon>Hexapoda</taxon>
        <taxon>Insecta</taxon>
        <taxon>Pterygota</taxon>
        <taxon>Neoptera</taxon>
        <taxon>Endopterygota</taxon>
        <taxon>Diptera</taxon>
        <taxon>Nematocera</taxon>
        <taxon>Psychodoidea</taxon>
        <taxon>Psychodidae</taxon>
        <taxon>Phlebotomus</taxon>
        <taxon>Phlebotomus</taxon>
    </lineage>
</organism>
<dbReference type="Pfam" id="PF08919">
    <property type="entry name" value="F_actin_bind"/>
    <property type="match status" value="1"/>
</dbReference>
<dbReference type="Proteomes" id="UP000092462">
    <property type="component" value="Unassembled WGS sequence"/>
</dbReference>